<reference evidence="2" key="1">
    <citation type="submission" date="2020-06" db="EMBL/GenBank/DDBJ databases">
        <authorList>
            <person name="Li T."/>
            <person name="Hu X."/>
            <person name="Zhang T."/>
            <person name="Song X."/>
            <person name="Zhang H."/>
            <person name="Dai N."/>
            <person name="Sheng W."/>
            <person name="Hou X."/>
            <person name="Wei L."/>
        </authorList>
    </citation>
    <scope>NUCLEOTIDE SEQUENCE</scope>
    <source>
        <strain evidence="2">KEN1</strain>
        <tissue evidence="2">Leaf</tissue>
    </source>
</reference>
<organism evidence="2">
    <name type="scientific">Sesamum latifolium</name>
    <dbReference type="NCBI Taxonomy" id="2727402"/>
    <lineage>
        <taxon>Eukaryota</taxon>
        <taxon>Viridiplantae</taxon>
        <taxon>Streptophyta</taxon>
        <taxon>Embryophyta</taxon>
        <taxon>Tracheophyta</taxon>
        <taxon>Spermatophyta</taxon>
        <taxon>Magnoliopsida</taxon>
        <taxon>eudicotyledons</taxon>
        <taxon>Gunneridae</taxon>
        <taxon>Pentapetalae</taxon>
        <taxon>asterids</taxon>
        <taxon>lamiids</taxon>
        <taxon>Lamiales</taxon>
        <taxon>Pedaliaceae</taxon>
        <taxon>Sesamum</taxon>
    </lineage>
</organism>
<dbReference type="GO" id="GO:0003676">
    <property type="term" value="F:nucleic acid binding"/>
    <property type="evidence" value="ECO:0007669"/>
    <property type="project" value="InterPro"/>
</dbReference>
<dbReference type="PANTHER" id="PTHR48475:SF2">
    <property type="entry name" value="RIBONUCLEASE H"/>
    <property type="match status" value="1"/>
</dbReference>
<dbReference type="InterPro" id="IPR012337">
    <property type="entry name" value="RNaseH-like_sf"/>
</dbReference>
<evidence type="ECO:0000313" key="2">
    <source>
        <dbReference type="EMBL" id="KAL0461348.1"/>
    </source>
</evidence>
<proteinExistence type="predicted"/>
<dbReference type="SUPFAM" id="SSF53098">
    <property type="entry name" value="Ribonuclease H-like"/>
    <property type="match status" value="1"/>
</dbReference>
<name>A0AAW2Y6P4_9LAMI</name>
<dbReference type="GO" id="GO:0004523">
    <property type="term" value="F:RNA-DNA hybrid ribonuclease activity"/>
    <property type="evidence" value="ECO:0007669"/>
    <property type="project" value="InterPro"/>
</dbReference>
<evidence type="ECO:0000259" key="1">
    <source>
        <dbReference type="Pfam" id="PF13456"/>
    </source>
</evidence>
<dbReference type="AlphaFoldDB" id="A0AAW2Y6P4"/>
<dbReference type="PANTHER" id="PTHR48475">
    <property type="entry name" value="RIBONUCLEASE H"/>
    <property type="match status" value="1"/>
</dbReference>
<dbReference type="EMBL" id="JACGWN010000001">
    <property type="protein sequence ID" value="KAL0461348.1"/>
    <property type="molecule type" value="Genomic_DNA"/>
</dbReference>
<accession>A0AAW2Y6P4</accession>
<protein>
    <recommendedName>
        <fullName evidence="1">RNase H type-1 domain-containing protein</fullName>
    </recommendedName>
</protein>
<dbReference type="Pfam" id="PF13456">
    <property type="entry name" value="RVT_3"/>
    <property type="match status" value="1"/>
</dbReference>
<dbReference type="InterPro" id="IPR002156">
    <property type="entry name" value="RNaseH_domain"/>
</dbReference>
<dbReference type="InterPro" id="IPR036397">
    <property type="entry name" value="RNaseH_sf"/>
</dbReference>
<dbReference type="Gene3D" id="3.30.420.10">
    <property type="entry name" value="Ribonuclease H-like superfamily/Ribonuclease H"/>
    <property type="match status" value="1"/>
</dbReference>
<reference evidence="2" key="2">
    <citation type="journal article" date="2024" name="Plant">
        <title>Genomic evolution and insights into agronomic trait innovations of Sesamum species.</title>
        <authorList>
            <person name="Miao H."/>
            <person name="Wang L."/>
            <person name="Qu L."/>
            <person name="Liu H."/>
            <person name="Sun Y."/>
            <person name="Le M."/>
            <person name="Wang Q."/>
            <person name="Wei S."/>
            <person name="Zheng Y."/>
            <person name="Lin W."/>
            <person name="Duan Y."/>
            <person name="Cao H."/>
            <person name="Xiong S."/>
            <person name="Wang X."/>
            <person name="Wei L."/>
            <person name="Li C."/>
            <person name="Ma Q."/>
            <person name="Ju M."/>
            <person name="Zhao R."/>
            <person name="Li G."/>
            <person name="Mu C."/>
            <person name="Tian Q."/>
            <person name="Mei H."/>
            <person name="Zhang T."/>
            <person name="Gao T."/>
            <person name="Zhang H."/>
        </authorList>
    </citation>
    <scope>NUCLEOTIDE SEQUENCE</scope>
    <source>
        <strain evidence="2">KEN1</strain>
    </source>
</reference>
<gene>
    <name evidence="2" type="ORF">Slati_0022400</name>
</gene>
<sequence>MPLLHFSSCGGQNQYLTKISHGQTQSIWVISEVGNRVENGSARGFRRKTLDTPYRRVIYYTRKWSGHSNHLPSRGGHGIAIKFDFKASNNEVEYEALVLGMRMAQIAGALHLLAYSDSQLIVNQVIGEYETKEESMMKYLPQIEELKTKFKSFQL</sequence>
<comment type="caution">
    <text evidence="2">The sequence shown here is derived from an EMBL/GenBank/DDBJ whole genome shotgun (WGS) entry which is preliminary data.</text>
</comment>
<feature type="domain" description="RNase H type-1" evidence="1">
    <location>
        <begin position="80"/>
        <end position="154"/>
    </location>
</feature>